<gene>
    <name evidence="2" type="ORF">BJ983_000936</name>
</gene>
<keyword evidence="3" id="KW-1185">Reference proteome</keyword>
<comment type="caution">
    <text evidence="2">The sequence shown here is derived from an EMBL/GenBank/DDBJ whole genome shotgun (WGS) entry which is preliminary data.</text>
</comment>
<evidence type="ECO:0000259" key="1">
    <source>
        <dbReference type="PROSITE" id="PS50234"/>
    </source>
</evidence>
<name>A0A7Y9DSV6_9PSEU</name>
<dbReference type="Pfam" id="PF18571">
    <property type="entry name" value="VWA_3_C"/>
    <property type="match status" value="1"/>
</dbReference>
<evidence type="ECO:0000313" key="3">
    <source>
        <dbReference type="Proteomes" id="UP000535890"/>
    </source>
</evidence>
<dbReference type="InterPro" id="IPR036465">
    <property type="entry name" value="vWFA_dom_sf"/>
</dbReference>
<sequence>MTGPRFTVEAFHEAHLPEGGREVDAIVAVTATETADAASTAESAVVVLIDCSGSMGDPATKIAAARRATLAALDAVPDGVLVAVVAGRHDARPVLPTAERLVVLDPTTRRQAAAAVEALTPSGGTAIGSWLRLAERLLAPHPRRLRHAILLTDGRDEHETPEDLAAAVAACEGVFTCDARGVGTDWVVEEVRGIAQALLGTADIVAEPEGLAADFAGIVDRTMGRGVGDVSLRVWAPRGATVRSVKQVSPTVSDLTDRRTPDPTKPLVGLYPLGAWGDETREYHVRIALEPLAVGEEILAARVGVAAPPAPGGDAAETLAETRVPVTWTADPSLATRLDPRVAHFTGQAELAEAIREGLDARRSGDVRTATARLGRAVALAAASGNAETSALLEKVVEVEDPTTGRVRLRRGVTAVDEMTLDVRSTRTARVREGR</sequence>
<accession>A0A7Y9DSV6</accession>
<feature type="domain" description="VWFA" evidence="1">
    <location>
        <begin position="44"/>
        <end position="195"/>
    </location>
</feature>
<reference evidence="2 3" key="1">
    <citation type="submission" date="2020-07" db="EMBL/GenBank/DDBJ databases">
        <title>Sequencing the genomes of 1000 actinobacteria strains.</title>
        <authorList>
            <person name="Klenk H.-P."/>
        </authorList>
    </citation>
    <scope>NUCLEOTIDE SEQUENCE [LARGE SCALE GENOMIC DNA]</scope>
    <source>
        <strain evidence="2 3">DSM 45772</strain>
    </source>
</reference>
<dbReference type="SMART" id="SM00327">
    <property type="entry name" value="VWA"/>
    <property type="match status" value="1"/>
</dbReference>
<dbReference type="RefSeq" id="WP_179792748.1">
    <property type="nucleotide sequence ID" value="NZ_BAABHP010000003.1"/>
</dbReference>
<dbReference type="InterPro" id="IPR002035">
    <property type="entry name" value="VWF_A"/>
</dbReference>
<dbReference type="CDD" id="cd00198">
    <property type="entry name" value="vWFA"/>
    <property type="match status" value="1"/>
</dbReference>
<dbReference type="InterPro" id="IPR041176">
    <property type="entry name" value="VWA_3_C"/>
</dbReference>
<evidence type="ECO:0000313" key="2">
    <source>
        <dbReference type="EMBL" id="NYD34834.1"/>
    </source>
</evidence>
<dbReference type="SUPFAM" id="SSF53300">
    <property type="entry name" value="vWA-like"/>
    <property type="match status" value="1"/>
</dbReference>
<dbReference type="Proteomes" id="UP000535890">
    <property type="component" value="Unassembled WGS sequence"/>
</dbReference>
<dbReference type="Gene3D" id="2.60.40.3670">
    <property type="match status" value="1"/>
</dbReference>
<organism evidence="2 3">
    <name type="scientific">Actinomycetospora corticicola</name>
    <dbReference type="NCBI Taxonomy" id="663602"/>
    <lineage>
        <taxon>Bacteria</taxon>
        <taxon>Bacillati</taxon>
        <taxon>Actinomycetota</taxon>
        <taxon>Actinomycetes</taxon>
        <taxon>Pseudonocardiales</taxon>
        <taxon>Pseudonocardiaceae</taxon>
        <taxon>Actinomycetospora</taxon>
    </lineage>
</organism>
<dbReference type="Pfam" id="PF13768">
    <property type="entry name" value="VWA_3"/>
    <property type="match status" value="1"/>
</dbReference>
<protein>
    <recommendedName>
        <fullName evidence="1">VWFA domain-containing protein</fullName>
    </recommendedName>
</protein>
<proteinExistence type="predicted"/>
<dbReference type="Gene3D" id="3.40.50.410">
    <property type="entry name" value="von Willebrand factor, type A domain"/>
    <property type="match status" value="1"/>
</dbReference>
<dbReference type="AlphaFoldDB" id="A0A7Y9DSV6"/>
<dbReference type="EMBL" id="JACCBN010000001">
    <property type="protein sequence ID" value="NYD34834.1"/>
    <property type="molecule type" value="Genomic_DNA"/>
</dbReference>
<dbReference type="Gene3D" id="1.20.120.1690">
    <property type="match status" value="1"/>
</dbReference>
<dbReference type="PROSITE" id="PS50234">
    <property type="entry name" value="VWFA"/>
    <property type="match status" value="1"/>
</dbReference>